<dbReference type="SMART" id="SM01155">
    <property type="entry name" value="DUF1713"/>
    <property type="match status" value="1"/>
</dbReference>
<comment type="subcellular location">
    <subcellularLocation>
        <location evidence="1">Mitochondrion</location>
    </subcellularLocation>
</comment>
<comment type="similarity">
    <text evidence="3">Belongs to the mitochondrion-specific ribosomal protein mS38 family.</text>
</comment>
<name>A0A1Y1HMR8_KLENI</name>
<evidence type="ECO:0000256" key="2">
    <source>
        <dbReference type="ARBA" id="ARBA00023128"/>
    </source>
</evidence>
<dbReference type="InterPro" id="IPR013177">
    <property type="entry name" value="Ribosomal_mS38_C"/>
</dbReference>
<evidence type="ECO:0000256" key="4">
    <source>
        <dbReference type="ARBA" id="ARBA00035682"/>
    </source>
</evidence>
<dbReference type="PANTHER" id="PTHR32035">
    <property type="entry name" value="AURORA KINASE A-INTERACTING PROTEIN"/>
    <property type="match status" value="1"/>
</dbReference>
<feature type="region of interest" description="Disordered" evidence="5">
    <location>
        <begin position="61"/>
        <end position="87"/>
    </location>
</feature>
<gene>
    <name evidence="7" type="ORF">KFL_000100560</name>
</gene>
<evidence type="ECO:0000256" key="3">
    <source>
        <dbReference type="ARBA" id="ARBA00035647"/>
    </source>
</evidence>
<proteinExistence type="inferred from homology"/>
<reference evidence="7 8" key="1">
    <citation type="journal article" date="2014" name="Nat. Commun.">
        <title>Klebsormidium flaccidum genome reveals primary factors for plant terrestrial adaptation.</title>
        <authorList>
            <person name="Hori K."/>
            <person name="Maruyama F."/>
            <person name="Fujisawa T."/>
            <person name="Togashi T."/>
            <person name="Yamamoto N."/>
            <person name="Seo M."/>
            <person name="Sato S."/>
            <person name="Yamada T."/>
            <person name="Mori H."/>
            <person name="Tajima N."/>
            <person name="Moriyama T."/>
            <person name="Ikeuchi M."/>
            <person name="Watanabe M."/>
            <person name="Wada H."/>
            <person name="Kobayashi K."/>
            <person name="Saito M."/>
            <person name="Masuda T."/>
            <person name="Sasaki-Sekimoto Y."/>
            <person name="Mashiguchi K."/>
            <person name="Awai K."/>
            <person name="Shimojima M."/>
            <person name="Masuda S."/>
            <person name="Iwai M."/>
            <person name="Nobusawa T."/>
            <person name="Narise T."/>
            <person name="Kondo S."/>
            <person name="Saito H."/>
            <person name="Sato R."/>
            <person name="Murakawa M."/>
            <person name="Ihara Y."/>
            <person name="Oshima-Yamada Y."/>
            <person name="Ohtaka K."/>
            <person name="Satoh M."/>
            <person name="Sonobe K."/>
            <person name="Ishii M."/>
            <person name="Ohtani R."/>
            <person name="Kanamori-Sato M."/>
            <person name="Honoki R."/>
            <person name="Miyazaki D."/>
            <person name="Mochizuki H."/>
            <person name="Umetsu J."/>
            <person name="Higashi K."/>
            <person name="Shibata D."/>
            <person name="Kamiya Y."/>
            <person name="Sato N."/>
            <person name="Nakamura Y."/>
            <person name="Tabata S."/>
            <person name="Ida S."/>
            <person name="Kurokawa K."/>
            <person name="Ohta H."/>
        </authorList>
    </citation>
    <scope>NUCLEOTIDE SEQUENCE [LARGE SCALE GENOMIC DNA]</scope>
    <source>
        <strain evidence="7 8">NIES-2285</strain>
    </source>
</reference>
<evidence type="ECO:0000313" key="7">
    <source>
        <dbReference type="EMBL" id="GAQ78291.1"/>
    </source>
</evidence>
<accession>A0A1Y1HMR8</accession>
<dbReference type="Proteomes" id="UP000054558">
    <property type="component" value="Unassembled WGS sequence"/>
</dbReference>
<feature type="domain" description="Ribosomal protein mS38 C-terminal" evidence="6">
    <location>
        <begin position="132"/>
        <end position="159"/>
    </location>
</feature>
<organism evidence="7 8">
    <name type="scientific">Klebsormidium nitens</name>
    <name type="common">Green alga</name>
    <name type="synonym">Ulothrix nitens</name>
    <dbReference type="NCBI Taxonomy" id="105231"/>
    <lineage>
        <taxon>Eukaryota</taxon>
        <taxon>Viridiplantae</taxon>
        <taxon>Streptophyta</taxon>
        <taxon>Klebsormidiophyceae</taxon>
        <taxon>Klebsormidiales</taxon>
        <taxon>Klebsormidiaceae</taxon>
        <taxon>Klebsormidium</taxon>
    </lineage>
</organism>
<feature type="compositionally biased region" description="Basic residues" evidence="5">
    <location>
        <begin position="137"/>
        <end position="157"/>
    </location>
</feature>
<feature type="compositionally biased region" description="Low complexity" evidence="5">
    <location>
        <begin position="71"/>
        <end position="83"/>
    </location>
</feature>
<dbReference type="PANTHER" id="PTHR32035:SF3">
    <property type="entry name" value="SMALL RIBOSOMAL SUBUNIT PROTEIN MS38"/>
    <property type="match status" value="1"/>
</dbReference>
<evidence type="ECO:0000313" key="8">
    <source>
        <dbReference type="Proteomes" id="UP000054558"/>
    </source>
</evidence>
<keyword evidence="2" id="KW-0496">Mitochondrion</keyword>
<dbReference type="Pfam" id="PF08213">
    <property type="entry name" value="COX24_C"/>
    <property type="match status" value="1"/>
</dbReference>
<dbReference type="GO" id="GO:0005739">
    <property type="term" value="C:mitochondrion"/>
    <property type="evidence" value="ECO:0007669"/>
    <property type="project" value="UniProtKB-SubCell"/>
</dbReference>
<evidence type="ECO:0000256" key="5">
    <source>
        <dbReference type="SAM" id="MobiDB-lite"/>
    </source>
</evidence>
<evidence type="ECO:0000256" key="1">
    <source>
        <dbReference type="ARBA" id="ARBA00004173"/>
    </source>
</evidence>
<keyword evidence="8" id="KW-1185">Reference proteome</keyword>
<protein>
    <recommendedName>
        <fullName evidence="4">Small ribosomal subunit protein mS38</fullName>
    </recommendedName>
</protein>
<feature type="region of interest" description="Disordered" evidence="5">
    <location>
        <begin position="130"/>
        <end position="164"/>
    </location>
</feature>
<dbReference type="AlphaFoldDB" id="A0A1Y1HMR8"/>
<sequence>MAQRHALSKLRKPPLLTFLTLLPKSAISVRDPLQALAEQCYQSLARNGEAAEKQVLAPSNSHSASWRPWADSSHGGDVGSSSGIACDGGLDWRLSEEQVERIRLLRSLRGLLGEATFEKLQFPAPQAQIPLKADSVKRKRRKKMNKHKQRKLRRRERNKASGGK</sequence>
<evidence type="ECO:0000259" key="6">
    <source>
        <dbReference type="SMART" id="SM01155"/>
    </source>
</evidence>
<dbReference type="EMBL" id="DF236959">
    <property type="protein sequence ID" value="GAQ78291.1"/>
    <property type="molecule type" value="Genomic_DNA"/>
</dbReference>